<protein>
    <submittedName>
        <fullName evidence="1">Phosphatase</fullName>
        <ecNumber evidence="1">3.1.3.-</ecNumber>
    </submittedName>
</protein>
<dbReference type="InterPro" id="IPR036412">
    <property type="entry name" value="HAD-like_sf"/>
</dbReference>
<dbReference type="Gene3D" id="3.30.1240.10">
    <property type="match status" value="1"/>
</dbReference>
<dbReference type="Pfam" id="PF08282">
    <property type="entry name" value="Hydrolase_3"/>
    <property type="match status" value="1"/>
</dbReference>
<dbReference type="KEGG" id="cpre:Csp1_14580"/>
<organism evidence="1 2">
    <name type="scientific">Corynebacterium provencense</name>
    <dbReference type="NCBI Taxonomy" id="1737425"/>
    <lineage>
        <taxon>Bacteria</taxon>
        <taxon>Bacillati</taxon>
        <taxon>Actinomycetota</taxon>
        <taxon>Actinomycetes</taxon>
        <taxon>Mycobacteriales</taxon>
        <taxon>Corynebacteriaceae</taxon>
        <taxon>Corynebacterium</taxon>
    </lineage>
</organism>
<evidence type="ECO:0000313" key="2">
    <source>
        <dbReference type="Proteomes" id="UP000247696"/>
    </source>
</evidence>
<evidence type="ECO:0000313" key="1">
    <source>
        <dbReference type="EMBL" id="AWT26247.1"/>
    </source>
</evidence>
<dbReference type="RefSeq" id="WP_318553642.1">
    <property type="nucleotide sequence ID" value="NZ_JALCDE010000012.1"/>
</dbReference>
<dbReference type="GO" id="GO:0000287">
    <property type="term" value="F:magnesium ion binding"/>
    <property type="evidence" value="ECO:0007669"/>
    <property type="project" value="TreeGrafter"/>
</dbReference>
<dbReference type="InterPro" id="IPR023214">
    <property type="entry name" value="HAD_sf"/>
</dbReference>
<dbReference type="SFLD" id="SFLDS00003">
    <property type="entry name" value="Haloacid_Dehalogenase"/>
    <property type="match status" value="1"/>
</dbReference>
<dbReference type="PANTHER" id="PTHR10000:SF8">
    <property type="entry name" value="HAD SUPERFAMILY HYDROLASE-LIKE, TYPE 3"/>
    <property type="match status" value="1"/>
</dbReference>
<keyword evidence="1" id="KW-0378">Hydrolase</keyword>
<dbReference type="GO" id="GO:0016791">
    <property type="term" value="F:phosphatase activity"/>
    <property type="evidence" value="ECO:0007669"/>
    <property type="project" value="TreeGrafter"/>
</dbReference>
<dbReference type="SUPFAM" id="SSF56784">
    <property type="entry name" value="HAD-like"/>
    <property type="match status" value="1"/>
</dbReference>
<dbReference type="AlphaFoldDB" id="A0A2Z3YW11"/>
<name>A0A2Z3YW11_9CORY</name>
<dbReference type="NCBIfam" id="TIGR01484">
    <property type="entry name" value="HAD-SF-IIB"/>
    <property type="match status" value="1"/>
</dbReference>
<reference evidence="2" key="1">
    <citation type="submission" date="2017-11" db="EMBL/GenBank/DDBJ databases">
        <title>Otitis media/interna in a cat caused by the recently described species Corynebacterium provencense.</title>
        <authorList>
            <person name="Kittl S."/>
            <person name="Brodard I."/>
            <person name="Rychener L."/>
            <person name="Jores J."/>
            <person name="Roosje P."/>
            <person name="Gobeli Brawand S."/>
        </authorList>
    </citation>
    <scope>NUCLEOTIDE SEQUENCE [LARGE SCALE GENOMIC DNA]</scope>
    <source>
        <strain evidence="2">17KM38</strain>
    </source>
</reference>
<dbReference type="STRING" id="1737425.GCA_900049755_01940"/>
<dbReference type="EC" id="3.1.3.-" evidence="1"/>
<dbReference type="Gene3D" id="3.40.50.1000">
    <property type="entry name" value="HAD superfamily/HAD-like"/>
    <property type="match status" value="1"/>
</dbReference>
<keyword evidence="2" id="KW-1185">Reference proteome</keyword>
<proteinExistence type="predicted"/>
<dbReference type="PANTHER" id="PTHR10000">
    <property type="entry name" value="PHOSPHOSERINE PHOSPHATASE"/>
    <property type="match status" value="1"/>
</dbReference>
<dbReference type="InterPro" id="IPR006379">
    <property type="entry name" value="HAD-SF_hydro_IIB"/>
</dbReference>
<gene>
    <name evidence="1" type="ORF">Csp1_14580</name>
</gene>
<dbReference type="EMBL" id="CP024988">
    <property type="protein sequence ID" value="AWT26247.1"/>
    <property type="molecule type" value="Genomic_DNA"/>
</dbReference>
<dbReference type="NCBIfam" id="TIGR00099">
    <property type="entry name" value="Cof-subfamily"/>
    <property type="match status" value="1"/>
</dbReference>
<dbReference type="Proteomes" id="UP000247696">
    <property type="component" value="Chromosome"/>
</dbReference>
<dbReference type="GO" id="GO:0005829">
    <property type="term" value="C:cytosol"/>
    <property type="evidence" value="ECO:0007669"/>
    <property type="project" value="TreeGrafter"/>
</dbReference>
<accession>A0A2Z3YW11</accession>
<dbReference type="InterPro" id="IPR000150">
    <property type="entry name" value="Cof"/>
</dbReference>
<sequence>MHSRTMDTGTGGSLTVTPPAVPWRPRLIATDLDRTLLTSGGGISARTRAALDAAADAGIRVVPATARNPVGLRHLQPVLGFDGWALCSNGAFGVHLTTRQLLFADEIPAAVLTQIISAVDRHVDGVRYAVVRDAGETFVPSEGYADLASFVDHRRDPATMTGVPHRELAASPAVKLVLRHATLSAAELYGTVRQLSDAGELDGSGFVVTLSGAPFVEVMATGVSKAGGLSRLCRHFGVDRTEVLAFGDGLNDIEMLSWAGRGVAVANALDPVKDAADGITASNDDDGVARVIESVLG</sequence>
<dbReference type="SFLD" id="SFLDG01140">
    <property type="entry name" value="C2.B:_Phosphomannomutase_and_P"/>
    <property type="match status" value="1"/>
</dbReference>